<dbReference type="KEGG" id="cvn:111108933"/>
<feature type="compositionally biased region" description="Polar residues" evidence="1">
    <location>
        <begin position="69"/>
        <end position="85"/>
    </location>
</feature>
<evidence type="ECO:0000313" key="2">
    <source>
        <dbReference type="Proteomes" id="UP000694844"/>
    </source>
</evidence>
<keyword evidence="2" id="KW-1185">Reference proteome</keyword>
<reference evidence="3" key="1">
    <citation type="submission" date="2025-08" db="UniProtKB">
        <authorList>
            <consortium name="RefSeq"/>
        </authorList>
    </citation>
    <scope>IDENTIFICATION</scope>
    <source>
        <tissue evidence="3">Whole sample</tissue>
    </source>
</reference>
<evidence type="ECO:0000256" key="1">
    <source>
        <dbReference type="SAM" id="MobiDB-lite"/>
    </source>
</evidence>
<dbReference type="AlphaFoldDB" id="A0A8B8BBC7"/>
<feature type="region of interest" description="Disordered" evidence="1">
    <location>
        <begin position="69"/>
        <end position="112"/>
    </location>
</feature>
<organism evidence="2 3">
    <name type="scientific">Crassostrea virginica</name>
    <name type="common">Eastern oyster</name>
    <dbReference type="NCBI Taxonomy" id="6565"/>
    <lineage>
        <taxon>Eukaryota</taxon>
        <taxon>Metazoa</taxon>
        <taxon>Spiralia</taxon>
        <taxon>Lophotrochozoa</taxon>
        <taxon>Mollusca</taxon>
        <taxon>Bivalvia</taxon>
        <taxon>Autobranchia</taxon>
        <taxon>Pteriomorphia</taxon>
        <taxon>Ostreida</taxon>
        <taxon>Ostreoidea</taxon>
        <taxon>Ostreidae</taxon>
        <taxon>Crassostrea</taxon>
    </lineage>
</organism>
<proteinExistence type="predicted"/>
<dbReference type="Proteomes" id="UP000694844">
    <property type="component" value="Chromosome 8"/>
</dbReference>
<name>A0A8B8BBC7_CRAVI</name>
<dbReference type="RefSeq" id="XP_022300727.1">
    <property type="nucleotide sequence ID" value="XM_022445019.1"/>
</dbReference>
<sequence>MSAKKPRKANFSEAEFLPKSSITGLEDGVDTSYAAQLQMTPQQAIPSFIVTEVPVEELELENATVPIESQVSNMGDSSSSFVSTNDADDDSLLIRSRGKRKAKPSSCDDSYGYTQRLIEIEEEKLAIKKRRLEVEEEKLSHE</sequence>
<accession>A0A8B8BBC7</accession>
<evidence type="ECO:0000313" key="3">
    <source>
        <dbReference type="RefSeq" id="XP_022300727.1"/>
    </source>
</evidence>
<gene>
    <name evidence="3" type="primary">LOC111108933</name>
</gene>
<dbReference type="GeneID" id="111108933"/>
<protein>
    <submittedName>
        <fullName evidence="3">Uncharacterized protein LOC111108933</fullName>
    </submittedName>
</protein>